<dbReference type="PROSITE" id="PS00086">
    <property type="entry name" value="CYTOCHROME_P450"/>
    <property type="match status" value="1"/>
</dbReference>
<dbReference type="InterPro" id="IPR050651">
    <property type="entry name" value="Plant_Cytochrome_P450_Monoox"/>
</dbReference>
<feature type="binding site" description="axial binding residue" evidence="7">
    <location>
        <position position="479"/>
    </location>
    <ligand>
        <name>heme</name>
        <dbReference type="ChEBI" id="CHEBI:30413"/>
    </ligand>
    <ligandPart>
        <name>Fe</name>
        <dbReference type="ChEBI" id="CHEBI:18248"/>
    </ligandPart>
</feature>
<proteinExistence type="inferred from homology"/>
<evidence type="ECO:0000256" key="6">
    <source>
        <dbReference type="ARBA" id="ARBA00023033"/>
    </source>
</evidence>
<keyword evidence="9" id="KW-0472">Membrane</keyword>
<dbReference type="InterPro" id="IPR001128">
    <property type="entry name" value="Cyt_P450"/>
</dbReference>
<comment type="similarity">
    <text evidence="8">Belongs to the cytochrome P450 family.</text>
</comment>
<evidence type="ECO:0000313" key="11">
    <source>
        <dbReference type="Proteomes" id="UP001454036"/>
    </source>
</evidence>
<keyword evidence="3 7" id="KW-0479">Metal-binding</keyword>
<evidence type="ECO:0000256" key="4">
    <source>
        <dbReference type="ARBA" id="ARBA00023002"/>
    </source>
</evidence>
<keyword evidence="2 7" id="KW-0349">Heme</keyword>
<dbReference type="PRINTS" id="PR00385">
    <property type="entry name" value="P450"/>
</dbReference>
<keyword evidence="11" id="KW-1185">Reference proteome</keyword>
<dbReference type="Gene3D" id="1.10.630.10">
    <property type="entry name" value="Cytochrome P450"/>
    <property type="match status" value="1"/>
</dbReference>
<dbReference type="PANTHER" id="PTHR47947:SF39">
    <property type="entry name" value="CYTOCHROME P450"/>
    <property type="match status" value="1"/>
</dbReference>
<dbReference type="Pfam" id="PF00067">
    <property type="entry name" value="p450"/>
    <property type="match status" value="1"/>
</dbReference>
<organism evidence="10 11">
    <name type="scientific">Lithospermum erythrorhizon</name>
    <name type="common">Purple gromwell</name>
    <name type="synonym">Lithospermum officinale var. erythrorhizon</name>
    <dbReference type="NCBI Taxonomy" id="34254"/>
    <lineage>
        <taxon>Eukaryota</taxon>
        <taxon>Viridiplantae</taxon>
        <taxon>Streptophyta</taxon>
        <taxon>Embryophyta</taxon>
        <taxon>Tracheophyta</taxon>
        <taxon>Spermatophyta</taxon>
        <taxon>Magnoliopsida</taxon>
        <taxon>eudicotyledons</taxon>
        <taxon>Gunneridae</taxon>
        <taxon>Pentapetalae</taxon>
        <taxon>asterids</taxon>
        <taxon>lamiids</taxon>
        <taxon>Boraginales</taxon>
        <taxon>Boraginaceae</taxon>
        <taxon>Boraginoideae</taxon>
        <taxon>Lithospermeae</taxon>
        <taxon>Lithospermum</taxon>
    </lineage>
</organism>
<reference evidence="10 11" key="1">
    <citation type="submission" date="2024-01" db="EMBL/GenBank/DDBJ databases">
        <title>The complete chloroplast genome sequence of Lithospermum erythrorhizon: insights into the phylogenetic relationship among Boraginaceae species and the maternal lineages of purple gromwells.</title>
        <authorList>
            <person name="Okada T."/>
            <person name="Watanabe K."/>
        </authorList>
    </citation>
    <scope>NUCLEOTIDE SEQUENCE [LARGE SCALE GENOMIC DNA]</scope>
</reference>
<dbReference type="InterPro" id="IPR017972">
    <property type="entry name" value="Cyt_P450_CS"/>
</dbReference>
<keyword evidence="9" id="KW-1133">Transmembrane helix</keyword>
<keyword evidence="4 8" id="KW-0560">Oxidoreductase</keyword>
<dbReference type="GO" id="GO:0005506">
    <property type="term" value="F:iron ion binding"/>
    <property type="evidence" value="ECO:0007669"/>
    <property type="project" value="InterPro"/>
</dbReference>
<keyword evidence="5 7" id="KW-0408">Iron</keyword>
<evidence type="ECO:0000256" key="5">
    <source>
        <dbReference type="ARBA" id="ARBA00023004"/>
    </source>
</evidence>
<evidence type="ECO:0000256" key="1">
    <source>
        <dbReference type="ARBA" id="ARBA00001971"/>
    </source>
</evidence>
<dbReference type="AlphaFoldDB" id="A0AAV3NJ97"/>
<dbReference type="FunFam" id="1.10.630.10:FF:000026">
    <property type="entry name" value="Cytochrome P450 82C4"/>
    <property type="match status" value="1"/>
</dbReference>
<feature type="transmembrane region" description="Helical" evidence="9">
    <location>
        <begin position="6"/>
        <end position="27"/>
    </location>
</feature>
<dbReference type="PANTHER" id="PTHR47947">
    <property type="entry name" value="CYTOCHROME P450 82C3-RELATED"/>
    <property type="match status" value="1"/>
</dbReference>
<dbReference type="GO" id="GO:0016705">
    <property type="term" value="F:oxidoreductase activity, acting on paired donors, with incorporation or reduction of molecular oxygen"/>
    <property type="evidence" value="ECO:0007669"/>
    <property type="project" value="InterPro"/>
</dbReference>
<evidence type="ECO:0000256" key="8">
    <source>
        <dbReference type="RuleBase" id="RU000461"/>
    </source>
</evidence>
<evidence type="ECO:0000256" key="2">
    <source>
        <dbReference type="ARBA" id="ARBA00022617"/>
    </source>
</evidence>
<protein>
    <submittedName>
        <fullName evidence="10">Oxygenase</fullName>
    </submittedName>
</protein>
<evidence type="ECO:0000256" key="9">
    <source>
        <dbReference type="SAM" id="Phobius"/>
    </source>
</evidence>
<evidence type="ECO:0000256" key="7">
    <source>
        <dbReference type="PIRSR" id="PIRSR602401-1"/>
    </source>
</evidence>
<gene>
    <name evidence="10" type="ORF">LIER_00649</name>
</gene>
<sequence length="539" mass="60535">MEFLLNYSYFEIATTGALLWITFLISFKHNIFFRSKNTTLSSPPEVGGALPIIGHLHHLGGTKPLHEKFITYANKYGPIFKVRLGSIRAVVISSPELAKEVFTTNDQFVLSRPKCLATEHLAYSYASFGIAPSGPYWRGLRKFAAAEFFSSRALEMVKDVRVSEINTSIKELHNLCCKDDNPNNNRIVDMTKWLLDLSLNVVLRTVVGKQCSSSSGSPKEVEESRRWHKMVKETIRLIFFPVASDSIPFLKWFDIGGIEKQMKMVSAEMDEIVDGWLQEHIQRKKTTTTSIDAVGDHGHQDFMDVMISEVEAGNLELGGYDPHTVIKATCMSMVVGGSDTSAVVIIWALSLLLNNRNALEKAQQELDIHVGKERKVDISSDLNKLVYLQAIVKETLRLQPAGALMVPREFTEDCTLGGYHISKGTMLFVNLWKLQRDPNLWEDPLEFKPERFLSAPHKDIDFRGSDFQYFPFGAGRRMCPGLNIGLQNVYMVLANLLHAFDISTIDGQPVDMSTTQGVTTAKETPLIVLIAPRLSPNLY</sequence>
<evidence type="ECO:0000256" key="3">
    <source>
        <dbReference type="ARBA" id="ARBA00022723"/>
    </source>
</evidence>
<dbReference type="GO" id="GO:0020037">
    <property type="term" value="F:heme binding"/>
    <property type="evidence" value="ECO:0007669"/>
    <property type="project" value="InterPro"/>
</dbReference>
<dbReference type="InterPro" id="IPR036396">
    <property type="entry name" value="Cyt_P450_sf"/>
</dbReference>
<dbReference type="EMBL" id="BAABME010000051">
    <property type="protein sequence ID" value="GAA0139018.1"/>
    <property type="molecule type" value="Genomic_DNA"/>
</dbReference>
<dbReference type="InterPro" id="IPR002401">
    <property type="entry name" value="Cyt_P450_E_grp-I"/>
</dbReference>
<accession>A0AAV3NJ97</accession>
<keyword evidence="9" id="KW-0812">Transmembrane</keyword>
<evidence type="ECO:0000313" key="10">
    <source>
        <dbReference type="EMBL" id="GAA0139018.1"/>
    </source>
</evidence>
<dbReference type="SUPFAM" id="SSF48264">
    <property type="entry name" value="Cytochrome P450"/>
    <property type="match status" value="1"/>
</dbReference>
<comment type="cofactor">
    <cofactor evidence="1 7">
        <name>heme</name>
        <dbReference type="ChEBI" id="CHEBI:30413"/>
    </cofactor>
</comment>
<keyword evidence="6 8" id="KW-0503">Monooxygenase</keyword>
<comment type="caution">
    <text evidence="10">The sequence shown here is derived from an EMBL/GenBank/DDBJ whole genome shotgun (WGS) entry which is preliminary data.</text>
</comment>
<name>A0AAV3NJ97_LITER</name>
<dbReference type="GO" id="GO:0004497">
    <property type="term" value="F:monooxygenase activity"/>
    <property type="evidence" value="ECO:0007669"/>
    <property type="project" value="UniProtKB-KW"/>
</dbReference>
<dbReference type="Proteomes" id="UP001454036">
    <property type="component" value="Unassembled WGS sequence"/>
</dbReference>
<dbReference type="PRINTS" id="PR00463">
    <property type="entry name" value="EP450I"/>
</dbReference>